<dbReference type="AlphaFoldDB" id="A0A0F8YDR8"/>
<reference evidence="1" key="1">
    <citation type="journal article" date="2015" name="Nature">
        <title>Complex archaea that bridge the gap between prokaryotes and eukaryotes.</title>
        <authorList>
            <person name="Spang A."/>
            <person name="Saw J.H."/>
            <person name="Jorgensen S.L."/>
            <person name="Zaremba-Niedzwiedzka K."/>
            <person name="Martijn J."/>
            <person name="Lind A.E."/>
            <person name="van Eijk R."/>
            <person name="Schleper C."/>
            <person name="Guy L."/>
            <person name="Ettema T.J."/>
        </authorList>
    </citation>
    <scope>NUCLEOTIDE SEQUENCE</scope>
</reference>
<name>A0A0F8YDR8_9ZZZZ</name>
<comment type="caution">
    <text evidence="1">The sequence shown here is derived from an EMBL/GenBank/DDBJ whole genome shotgun (WGS) entry which is preliminary data.</text>
</comment>
<gene>
    <name evidence="1" type="ORF">LCGC14_3106830</name>
</gene>
<evidence type="ECO:0000313" key="1">
    <source>
        <dbReference type="EMBL" id="KKK52249.1"/>
    </source>
</evidence>
<proteinExistence type="predicted"/>
<dbReference type="EMBL" id="LAZR01067115">
    <property type="protein sequence ID" value="KKK52249.1"/>
    <property type="molecule type" value="Genomic_DNA"/>
</dbReference>
<protein>
    <submittedName>
        <fullName evidence="1">Uncharacterized protein</fullName>
    </submittedName>
</protein>
<sequence length="45" mass="5403">MEVQWDQDEAHTCDAPRPEYWISFDTKEEAEAVIELLERLLHEQT</sequence>
<accession>A0A0F8YDR8</accession>
<organism evidence="1">
    <name type="scientific">marine sediment metagenome</name>
    <dbReference type="NCBI Taxonomy" id="412755"/>
    <lineage>
        <taxon>unclassified sequences</taxon>
        <taxon>metagenomes</taxon>
        <taxon>ecological metagenomes</taxon>
    </lineage>
</organism>